<dbReference type="Pfam" id="PF01497">
    <property type="entry name" value="Peripla_BP_2"/>
    <property type="match status" value="1"/>
</dbReference>
<dbReference type="PROSITE" id="PS50983">
    <property type="entry name" value="FE_B12_PBP"/>
    <property type="match status" value="1"/>
</dbReference>
<evidence type="ECO:0000256" key="4">
    <source>
        <dbReference type="ARBA" id="ARBA00022729"/>
    </source>
</evidence>
<reference evidence="7" key="1">
    <citation type="journal article" date="2014" name="Int. J. Syst. Evol. Microbiol.">
        <title>Complete genome sequence of Corynebacterium casei LMG S-19264T (=DSM 44701T), isolated from a smear-ripened cheese.</title>
        <authorList>
            <consortium name="US DOE Joint Genome Institute (JGI-PGF)"/>
            <person name="Walter F."/>
            <person name="Albersmeier A."/>
            <person name="Kalinowski J."/>
            <person name="Ruckert C."/>
        </authorList>
    </citation>
    <scope>NUCLEOTIDE SEQUENCE</scope>
    <source>
        <strain evidence="7">VKM Ac-1069</strain>
    </source>
</reference>
<evidence type="ECO:0000256" key="2">
    <source>
        <dbReference type="ARBA" id="ARBA00008814"/>
    </source>
</evidence>
<reference evidence="7" key="2">
    <citation type="submission" date="2023-01" db="EMBL/GenBank/DDBJ databases">
        <authorList>
            <person name="Sun Q."/>
            <person name="Evtushenko L."/>
        </authorList>
    </citation>
    <scope>NUCLEOTIDE SEQUENCE</scope>
    <source>
        <strain evidence="7">VKM Ac-1069</strain>
    </source>
</reference>
<evidence type="ECO:0000259" key="6">
    <source>
        <dbReference type="PROSITE" id="PS50983"/>
    </source>
</evidence>
<evidence type="ECO:0000313" key="8">
    <source>
        <dbReference type="Proteomes" id="UP001143463"/>
    </source>
</evidence>
<dbReference type="RefSeq" id="WP_037043376.1">
    <property type="nucleotide sequence ID" value="NZ_BAAAUZ010000011.1"/>
</dbReference>
<dbReference type="GO" id="GO:0030288">
    <property type="term" value="C:outer membrane-bounded periplasmic space"/>
    <property type="evidence" value="ECO:0007669"/>
    <property type="project" value="TreeGrafter"/>
</dbReference>
<dbReference type="InterPro" id="IPR051313">
    <property type="entry name" value="Bact_iron-sidero_bind"/>
</dbReference>
<gene>
    <name evidence="7" type="ORF">GCM10017577_11690</name>
</gene>
<name>A0A9W6L2T8_9PSEU</name>
<keyword evidence="3" id="KW-0813">Transport</keyword>
<comment type="subcellular location">
    <subcellularLocation>
        <location evidence="1">Cell envelope</location>
    </subcellularLocation>
</comment>
<feature type="domain" description="Fe/B12 periplasmic-binding" evidence="6">
    <location>
        <begin position="61"/>
        <end position="335"/>
    </location>
</feature>
<evidence type="ECO:0000256" key="3">
    <source>
        <dbReference type="ARBA" id="ARBA00022448"/>
    </source>
</evidence>
<comment type="similarity">
    <text evidence="2">Belongs to the bacterial solute-binding protein 8 family.</text>
</comment>
<dbReference type="PROSITE" id="PS51318">
    <property type="entry name" value="TAT"/>
    <property type="match status" value="1"/>
</dbReference>
<dbReference type="Gene3D" id="3.40.50.1980">
    <property type="entry name" value="Nitrogenase molybdenum iron protein domain"/>
    <property type="match status" value="2"/>
</dbReference>
<comment type="caution">
    <text evidence="7">The sequence shown here is derived from an EMBL/GenBank/DDBJ whole genome shotgun (WGS) entry which is preliminary data.</text>
</comment>
<dbReference type="EMBL" id="BSFQ01000003">
    <property type="protein sequence ID" value="GLL10029.1"/>
    <property type="molecule type" value="Genomic_DNA"/>
</dbReference>
<feature type="chain" id="PRO_5040743185" evidence="5">
    <location>
        <begin position="30"/>
        <end position="340"/>
    </location>
</feature>
<dbReference type="PANTHER" id="PTHR30532">
    <property type="entry name" value="IRON III DICITRATE-BINDING PERIPLASMIC PROTEIN"/>
    <property type="match status" value="1"/>
</dbReference>
<proteinExistence type="inferred from homology"/>
<evidence type="ECO:0000256" key="5">
    <source>
        <dbReference type="SAM" id="SignalP"/>
    </source>
</evidence>
<evidence type="ECO:0000256" key="1">
    <source>
        <dbReference type="ARBA" id="ARBA00004196"/>
    </source>
</evidence>
<dbReference type="InterPro" id="IPR006311">
    <property type="entry name" value="TAT_signal"/>
</dbReference>
<dbReference type="GO" id="GO:1901678">
    <property type="term" value="P:iron coordination entity transport"/>
    <property type="evidence" value="ECO:0007669"/>
    <property type="project" value="UniProtKB-ARBA"/>
</dbReference>
<organism evidence="7 8">
    <name type="scientific">Pseudonocardia halophobica</name>
    <dbReference type="NCBI Taxonomy" id="29401"/>
    <lineage>
        <taxon>Bacteria</taxon>
        <taxon>Bacillati</taxon>
        <taxon>Actinomycetota</taxon>
        <taxon>Actinomycetes</taxon>
        <taxon>Pseudonocardiales</taxon>
        <taxon>Pseudonocardiaceae</taxon>
        <taxon>Pseudonocardia</taxon>
    </lineage>
</organism>
<dbReference type="Proteomes" id="UP001143463">
    <property type="component" value="Unassembled WGS sequence"/>
</dbReference>
<dbReference type="CDD" id="cd01146">
    <property type="entry name" value="FhuD"/>
    <property type="match status" value="1"/>
</dbReference>
<keyword evidence="8" id="KW-1185">Reference proteome</keyword>
<dbReference type="InterPro" id="IPR002491">
    <property type="entry name" value="ABC_transptr_periplasmic_BD"/>
</dbReference>
<dbReference type="PANTHER" id="PTHR30532:SF24">
    <property type="entry name" value="FERRIC ENTEROBACTIN-BINDING PERIPLASMIC PROTEIN FEPB"/>
    <property type="match status" value="1"/>
</dbReference>
<accession>A0A9W6L2T8</accession>
<dbReference type="SUPFAM" id="SSF53807">
    <property type="entry name" value="Helical backbone' metal receptor"/>
    <property type="match status" value="1"/>
</dbReference>
<protein>
    <submittedName>
        <fullName evidence="7">Periplasmic binding protein</fullName>
    </submittedName>
</protein>
<sequence>MHVPTLSRRSFVLSASGLAALTLAGCASGGDTPSSAGGGDGFPVTITHKLGTTTIEAEPTRVATVSAANQDVAIALGVVPVAMPFFDYGGDAEGVLPWVRDALAGKPMPQVVGRSLEPIAFEAIAAAQPDLILATYSGLTQDEYDTLSRTAPVVAYPDAPYSTSWQEQTRIAGRALARSTRAEELVVATQSRLAAATSEYPQLAGATFAYTGGMDGGQLGIFRPTDVRVRLLEDLGMTSAPFVEQNAPGGEAVYYTVSAELVPRLQSDLLVGFFGTPDLDAAFRADPAVQEMPAVKAGGYAPIIGADRVAASSSPSVLSIPWVLDAYLPVLAEAATRSRR</sequence>
<keyword evidence="4 5" id="KW-0732">Signal</keyword>
<evidence type="ECO:0000313" key="7">
    <source>
        <dbReference type="EMBL" id="GLL10029.1"/>
    </source>
</evidence>
<dbReference type="AlphaFoldDB" id="A0A9W6L2T8"/>
<feature type="signal peptide" evidence="5">
    <location>
        <begin position="1"/>
        <end position="29"/>
    </location>
</feature>